<protein>
    <submittedName>
        <fullName evidence="3">Uncharacterized protein</fullName>
    </submittedName>
</protein>
<reference evidence="3" key="1">
    <citation type="journal article" date="2020" name="Stud. Mycol.">
        <title>101 Dothideomycetes genomes: a test case for predicting lifestyles and emergence of pathogens.</title>
        <authorList>
            <person name="Haridas S."/>
            <person name="Albert R."/>
            <person name="Binder M."/>
            <person name="Bloem J."/>
            <person name="Labutti K."/>
            <person name="Salamov A."/>
            <person name="Andreopoulos B."/>
            <person name="Baker S."/>
            <person name="Barry K."/>
            <person name="Bills G."/>
            <person name="Bluhm B."/>
            <person name="Cannon C."/>
            <person name="Castanera R."/>
            <person name="Culley D."/>
            <person name="Daum C."/>
            <person name="Ezra D."/>
            <person name="Gonzalez J."/>
            <person name="Henrissat B."/>
            <person name="Kuo A."/>
            <person name="Liang C."/>
            <person name="Lipzen A."/>
            <person name="Lutzoni F."/>
            <person name="Magnuson J."/>
            <person name="Mondo S."/>
            <person name="Nolan M."/>
            <person name="Ohm R."/>
            <person name="Pangilinan J."/>
            <person name="Park H.-J."/>
            <person name="Ramirez L."/>
            <person name="Alfaro M."/>
            <person name="Sun H."/>
            <person name="Tritt A."/>
            <person name="Yoshinaga Y."/>
            <person name="Zwiers L.-H."/>
            <person name="Turgeon B."/>
            <person name="Goodwin S."/>
            <person name="Spatafora J."/>
            <person name="Crous P."/>
            <person name="Grigoriev I."/>
        </authorList>
    </citation>
    <scope>NUCLEOTIDE SEQUENCE</scope>
    <source>
        <strain evidence="3">CBS 101060</strain>
    </source>
</reference>
<comment type="caution">
    <text evidence="3">The sequence shown here is derived from an EMBL/GenBank/DDBJ whole genome shotgun (WGS) entry which is preliminary data.</text>
</comment>
<accession>A0A9P4SFA7</accession>
<evidence type="ECO:0000256" key="1">
    <source>
        <dbReference type="SAM" id="MobiDB-lite"/>
    </source>
</evidence>
<keyword evidence="2" id="KW-0812">Transmembrane</keyword>
<proteinExistence type="predicted"/>
<feature type="transmembrane region" description="Helical" evidence="2">
    <location>
        <begin position="148"/>
        <end position="169"/>
    </location>
</feature>
<name>A0A9P4SFA7_9PEZI</name>
<organism evidence="3 4">
    <name type="scientific">Patellaria atrata CBS 101060</name>
    <dbReference type="NCBI Taxonomy" id="1346257"/>
    <lineage>
        <taxon>Eukaryota</taxon>
        <taxon>Fungi</taxon>
        <taxon>Dikarya</taxon>
        <taxon>Ascomycota</taxon>
        <taxon>Pezizomycotina</taxon>
        <taxon>Dothideomycetes</taxon>
        <taxon>Dothideomycetes incertae sedis</taxon>
        <taxon>Patellariales</taxon>
        <taxon>Patellariaceae</taxon>
        <taxon>Patellaria</taxon>
    </lineage>
</organism>
<feature type="transmembrane region" description="Helical" evidence="2">
    <location>
        <begin position="121"/>
        <end position="141"/>
    </location>
</feature>
<keyword evidence="2" id="KW-1133">Transmembrane helix</keyword>
<dbReference type="Proteomes" id="UP000799429">
    <property type="component" value="Unassembled WGS sequence"/>
</dbReference>
<feature type="region of interest" description="Disordered" evidence="1">
    <location>
        <begin position="1"/>
        <end position="28"/>
    </location>
</feature>
<dbReference type="AlphaFoldDB" id="A0A9P4SFA7"/>
<evidence type="ECO:0000313" key="3">
    <source>
        <dbReference type="EMBL" id="KAF2841480.1"/>
    </source>
</evidence>
<gene>
    <name evidence="3" type="ORF">M501DRAFT_1000712</name>
</gene>
<evidence type="ECO:0000256" key="2">
    <source>
        <dbReference type="SAM" id="Phobius"/>
    </source>
</evidence>
<dbReference type="EMBL" id="MU006091">
    <property type="protein sequence ID" value="KAF2841480.1"/>
    <property type="molecule type" value="Genomic_DNA"/>
</dbReference>
<feature type="transmembrane region" description="Helical" evidence="2">
    <location>
        <begin position="79"/>
        <end position="101"/>
    </location>
</feature>
<sequence length="172" mass="19425">MSRNSNRDGKLSYKDNKNKTDSSFKFNSEAEQKEMGHLGERLLSLPLSHSAFRTDLEVLRSQANLRTEDNEPMDRTIRVLVLSNFILAIVVLTLICLSGHIIPTHDSLHPILQRFLDNLPLSFLTVGWPAGFWLIGSALLFRREKKTAIVLTGTCYLWGGIFAAIHLTMVET</sequence>
<keyword evidence="2" id="KW-0472">Membrane</keyword>
<evidence type="ECO:0000313" key="4">
    <source>
        <dbReference type="Proteomes" id="UP000799429"/>
    </source>
</evidence>
<keyword evidence="4" id="KW-1185">Reference proteome</keyword>